<organism evidence="2 3">
    <name type="scientific">Qipengyuania soli</name>
    <dbReference type="NCBI Taxonomy" id="2782568"/>
    <lineage>
        <taxon>Bacteria</taxon>
        <taxon>Pseudomonadati</taxon>
        <taxon>Pseudomonadota</taxon>
        <taxon>Alphaproteobacteria</taxon>
        <taxon>Sphingomonadales</taxon>
        <taxon>Erythrobacteraceae</taxon>
        <taxon>Qipengyuania</taxon>
    </lineage>
</organism>
<accession>A0A7S8F4N1</accession>
<dbReference type="Pfam" id="PF13480">
    <property type="entry name" value="Acetyltransf_6"/>
    <property type="match status" value="1"/>
</dbReference>
<dbReference type="GO" id="GO:0016740">
    <property type="term" value="F:transferase activity"/>
    <property type="evidence" value="ECO:0007669"/>
    <property type="project" value="UniProtKB-KW"/>
</dbReference>
<dbReference type="KEGG" id="qso:IRL76_00670"/>
<keyword evidence="2" id="KW-0808">Transferase</keyword>
<keyword evidence="3" id="KW-1185">Reference proteome</keyword>
<proteinExistence type="predicted"/>
<sequence>MNYHSTSFGNGLTVTADVVRPAELDPSLLSAWQQLRAGRSCYSSPFYDPAFTLAVGAVRKDARVAIFTAGGEVVGFLPFHRVGRAIAKPIGGHINDYQGAILRRDIDHSDPALLSAAAIAAYDFNHLPAEFAARSATVRGGGTSPVMDLAGGYAAYLASRGKDFHKRQAPQRRKLRKLEREFGTTTFVFDSMDQAHLSAHTRMRNELYLSMGMKAQFAKGWQGEVFAELRRAKAETLRTTLSVLCAGGEPVAAHFGMISLGVLHWWFPAYDARASRCSPGLSLLEACAEQAQAEEVFAIDFGRGDEAYKKHYATREVQLLAGSFTRPATLASAVRTVGQRALDPLERRLPKSLNSYPRRIADRLVTGVGIPRFG</sequence>
<gene>
    <name evidence="2" type="ORF">IRL76_00670</name>
</gene>
<dbReference type="RefSeq" id="WP_200982222.1">
    <property type="nucleotide sequence ID" value="NZ_CP064654.1"/>
</dbReference>
<dbReference type="AlphaFoldDB" id="A0A7S8F4N1"/>
<evidence type="ECO:0000259" key="1">
    <source>
        <dbReference type="Pfam" id="PF13480"/>
    </source>
</evidence>
<dbReference type="EMBL" id="CP064654">
    <property type="protein sequence ID" value="QPC99134.1"/>
    <property type="molecule type" value="Genomic_DNA"/>
</dbReference>
<reference evidence="2 3" key="1">
    <citation type="submission" date="2020-11" db="EMBL/GenBank/DDBJ databases">
        <title>The genome sequence of Erythrobacter sp. 6D36.</title>
        <authorList>
            <person name="Liu Y."/>
        </authorList>
    </citation>
    <scope>NUCLEOTIDE SEQUENCE [LARGE SCALE GENOMIC DNA]</scope>
    <source>
        <strain evidence="2 3">6D36</strain>
    </source>
</reference>
<feature type="domain" description="BioF2-like acetyltransferase" evidence="1">
    <location>
        <begin position="172"/>
        <end position="310"/>
    </location>
</feature>
<protein>
    <submittedName>
        <fullName evidence="2">GNAT family N-acetyltransferase</fullName>
    </submittedName>
</protein>
<dbReference type="Proteomes" id="UP000594459">
    <property type="component" value="Chromosome"/>
</dbReference>
<dbReference type="InterPro" id="IPR016181">
    <property type="entry name" value="Acyl_CoA_acyltransferase"/>
</dbReference>
<evidence type="ECO:0000313" key="2">
    <source>
        <dbReference type="EMBL" id="QPC99134.1"/>
    </source>
</evidence>
<evidence type="ECO:0000313" key="3">
    <source>
        <dbReference type="Proteomes" id="UP000594459"/>
    </source>
</evidence>
<dbReference type="SUPFAM" id="SSF55729">
    <property type="entry name" value="Acyl-CoA N-acyltransferases (Nat)"/>
    <property type="match status" value="1"/>
</dbReference>
<dbReference type="InterPro" id="IPR038740">
    <property type="entry name" value="BioF2-like_GNAT_dom"/>
</dbReference>
<name>A0A7S8F4N1_9SPHN</name>